<comment type="caution">
    <text evidence="1">The sequence shown here is derived from an EMBL/GenBank/DDBJ whole genome shotgun (WGS) entry which is preliminary data.</text>
</comment>
<evidence type="ECO:0000313" key="2">
    <source>
        <dbReference type="Proteomes" id="UP000282971"/>
    </source>
</evidence>
<protein>
    <submittedName>
        <fullName evidence="1">Uncharacterized protein</fullName>
    </submittedName>
</protein>
<keyword evidence="2" id="KW-1185">Reference proteome</keyword>
<organism evidence="1 2">
    <name type="scientific">Sphingomonas crocodyli</name>
    <dbReference type="NCBI Taxonomy" id="1979270"/>
    <lineage>
        <taxon>Bacteria</taxon>
        <taxon>Pseudomonadati</taxon>
        <taxon>Pseudomonadota</taxon>
        <taxon>Alphaproteobacteria</taxon>
        <taxon>Sphingomonadales</taxon>
        <taxon>Sphingomonadaceae</taxon>
        <taxon>Sphingomonas</taxon>
    </lineage>
</organism>
<sequence>MTRYATIWRADSPLARCARCGTQQQFHGQPGRGCDAFRAETAFDVDPADLTTRDLIRHHADTTGERRAACRAEISDRIKNEFGLSFDDLALEMGEVA</sequence>
<name>A0A437M7N5_9SPHN</name>
<dbReference type="RefSeq" id="WP_127742635.1">
    <property type="nucleotide sequence ID" value="NZ_SACN01000001.1"/>
</dbReference>
<accession>A0A437M7N5</accession>
<gene>
    <name evidence="1" type="ORF">EOD43_07645</name>
</gene>
<dbReference type="Proteomes" id="UP000282971">
    <property type="component" value="Unassembled WGS sequence"/>
</dbReference>
<evidence type="ECO:0000313" key="1">
    <source>
        <dbReference type="EMBL" id="RVT93730.1"/>
    </source>
</evidence>
<reference evidence="1 2" key="1">
    <citation type="submission" date="2019-01" db="EMBL/GenBank/DDBJ databases">
        <authorList>
            <person name="Chen W.-M."/>
        </authorList>
    </citation>
    <scope>NUCLEOTIDE SEQUENCE [LARGE SCALE GENOMIC DNA]</scope>
    <source>
        <strain evidence="1 2">CCP-7</strain>
    </source>
</reference>
<proteinExistence type="predicted"/>
<dbReference type="EMBL" id="SACN01000001">
    <property type="protein sequence ID" value="RVT93730.1"/>
    <property type="molecule type" value="Genomic_DNA"/>
</dbReference>
<dbReference type="AlphaFoldDB" id="A0A437M7N5"/>